<dbReference type="InterPro" id="IPR025736">
    <property type="entry name" value="PucR_C-HTH_dom"/>
</dbReference>
<feature type="region of interest" description="Disordered" evidence="1">
    <location>
        <begin position="69"/>
        <end position="94"/>
    </location>
</feature>
<dbReference type="AlphaFoldDB" id="A0A8J4H945"/>
<dbReference type="InterPro" id="IPR009057">
    <property type="entry name" value="Homeodomain-like_sf"/>
</dbReference>
<gene>
    <name evidence="3" type="ORF">XYCOK13_43530</name>
</gene>
<dbReference type="InterPro" id="IPR042070">
    <property type="entry name" value="PucR_C-HTH_sf"/>
</dbReference>
<evidence type="ECO:0000256" key="1">
    <source>
        <dbReference type="SAM" id="MobiDB-lite"/>
    </source>
</evidence>
<dbReference type="PANTHER" id="PTHR33744">
    <property type="entry name" value="CARBOHYDRATE DIACID REGULATOR"/>
    <property type="match status" value="1"/>
</dbReference>
<dbReference type="SUPFAM" id="SSF46689">
    <property type="entry name" value="Homeodomain-like"/>
    <property type="match status" value="1"/>
</dbReference>
<dbReference type="Proteomes" id="UP000677918">
    <property type="component" value="Unassembled WGS sequence"/>
</dbReference>
<proteinExistence type="predicted"/>
<dbReference type="Pfam" id="PF13556">
    <property type="entry name" value="HTH_30"/>
    <property type="match status" value="1"/>
</dbReference>
<dbReference type="Gene3D" id="1.10.10.2840">
    <property type="entry name" value="PucR C-terminal helix-turn-helix domain"/>
    <property type="match status" value="1"/>
</dbReference>
<dbReference type="RefSeq" id="WP_244865304.1">
    <property type="nucleotide sequence ID" value="NZ_BOVK01000103.1"/>
</dbReference>
<name>A0A8J4H945_9BACL</name>
<protein>
    <recommendedName>
        <fullName evidence="2">PucR C-terminal helix-turn-helix domain-containing protein</fullName>
    </recommendedName>
</protein>
<dbReference type="PANTHER" id="PTHR33744:SF1">
    <property type="entry name" value="DNA-BINDING TRANSCRIPTIONAL ACTIVATOR ADER"/>
    <property type="match status" value="1"/>
</dbReference>
<organism evidence="3 4">
    <name type="scientific">Xylanibacillus composti</name>
    <dbReference type="NCBI Taxonomy" id="1572762"/>
    <lineage>
        <taxon>Bacteria</taxon>
        <taxon>Bacillati</taxon>
        <taxon>Bacillota</taxon>
        <taxon>Bacilli</taxon>
        <taxon>Bacillales</taxon>
        <taxon>Paenibacillaceae</taxon>
        <taxon>Xylanibacillus</taxon>
    </lineage>
</organism>
<evidence type="ECO:0000313" key="4">
    <source>
        <dbReference type="Proteomes" id="UP000677918"/>
    </source>
</evidence>
<reference evidence="3" key="1">
    <citation type="submission" date="2021-04" db="EMBL/GenBank/DDBJ databases">
        <title>Draft genome sequence of Xylanibacillus composti strain K13.</title>
        <authorList>
            <person name="Uke A."/>
            <person name="Chhe C."/>
            <person name="Baramee S."/>
            <person name="Kosugi A."/>
        </authorList>
    </citation>
    <scope>NUCLEOTIDE SEQUENCE</scope>
    <source>
        <strain evidence="3">K13</strain>
    </source>
</reference>
<accession>A0A8J4H945</accession>
<feature type="domain" description="PucR C-terminal helix-turn-helix" evidence="2">
    <location>
        <begin position="363"/>
        <end position="419"/>
    </location>
</feature>
<sequence length="427" mass="48474">MERKAMLDLARKLSQILQTQVDVAEIKESEWQALVGNGHSGSGQLETSQLAAGQMDANLLAHSEADLESESAMAKRVKPDKPLKRRPAAEAEPAIQQVSVVQADRSSISVRDRLYMKLGEEKQTVHVLSLDDTLLTPAERQLVMLLAEQYMDKSPSPAAVLPEDERFAGMISEWLQDHAVTGQSYELPEPLQVYPSMYNEKVPFLLVGESADDADYREWKKLLETYFESDVILVPLQEKEWLILADNAVLTDGEEEQQSEENAAEQLLTDLALGLHEMVGEWVGESHISVHHPIVPAKTLPAVQLLLREAITLGRTYHMTRNVHLPWKLHMEKLLNGVPAAEKRTFYEQVLRGFEHQMDSEMLGTLELFFEMDCNVSETAKRLYIHRNTLLYRLDKFKQETGLDVRNFSDAMLVKTALLLYKVTKRK</sequence>
<dbReference type="InterPro" id="IPR051448">
    <property type="entry name" value="CdaR-like_regulators"/>
</dbReference>
<dbReference type="EMBL" id="BOVK01000103">
    <property type="protein sequence ID" value="GIQ71529.1"/>
    <property type="molecule type" value="Genomic_DNA"/>
</dbReference>
<evidence type="ECO:0000259" key="2">
    <source>
        <dbReference type="Pfam" id="PF13556"/>
    </source>
</evidence>
<evidence type="ECO:0000313" key="3">
    <source>
        <dbReference type="EMBL" id="GIQ71529.1"/>
    </source>
</evidence>
<comment type="caution">
    <text evidence="3">The sequence shown here is derived from an EMBL/GenBank/DDBJ whole genome shotgun (WGS) entry which is preliminary data.</text>
</comment>
<keyword evidence="4" id="KW-1185">Reference proteome</keyword>